<comment type="caution">
    <text evidence="1">The sequence shown here is derived from an EMBL/GenBank/DDBJ whole genome shotgun (WGS) entry which is preliminary data.</text>
</comment>
<accession>A0A9W6T6V9</accession>
<proteinExistence type="predicted"/>
<dbReference type="EMBL" id="BSXN01003521">
    <property type="protein sequence ID" value="GME79422.1"/>
    <property type="molecule type" value="Genomic_DNA"/>
</dbReference>
<reference evidence="1" key="1">
    <citation type="submission" date="2023-04" db="EMBL/GenBank/DDBJ databases">
        <title>Candida boidinii NBRC 10035.</title>
        <authorList>
            <person name="Ichikawa N."/>
            <person name="Sato H."/>
            <person name="Tonouchi N."/>
        </authorList>
    </citation>
    <scope>NUCLEOTIDE SEQUENCE</scope>
    <source>
        <strain evidence="1">NBRC 10035</strain>
    </source>
</reference>
<gene>
    <name evidence="1" type="ORF">Cboi02_000612100</name>
</gene>
<keyword evidence="2" id="KW-1185">Reference proteome</keyword>
<evidence type="ECO:0000313" key="2">
    <source>
        <dbReference type="Proteomes" id="UP001165120"/>
    </source>
</evidence>
<evidence type="ECO:0000313" key="1">
    <source>
        <dbReference type="EMBL" id="GME79422.1"/>
    </source>
</evidence>
<name>A0A9W6T6V9_CANBO</name>
<protein>
    <submittedName>
        <fullName evidence="1">Unnamed protein product</fullName>
    </submittedName>
</protein>
<sequence>MKKLREKFGKPSTARLHPILGTIHPLIVINTPWNEMLKTQKNIGGFLNKQRKTFDQTQMEKINFDNYMNKNLWIYQEELKWEYNLSQTLSESGKAPVKLNKGVKSDNKKAIGKHNNNDAISDSELRDEWYWLFDYTHQLIQDKFYEIESDTKNFNKRQYAIFDNVKDRFDKFFSDSKKNFERLDKIVKNDDTYIGPFSSSINDNDNGIKLGKLMHQHGFKTSTKLDKLSID</sequence>
<organism evidence="1 2">
    <name type="scientific">Candida boidinii</name>
    <name type="common">Yeast</name>
    <dbReference type="NCBI Taxonomy" id="5477"/>
    <lineage>
        <taxon>Eukaryota</taxon>
        <taxon>Fungi</taxon>
        <taxon>Dikarya</taxon>
        <taxon>Ascomycota</taxon>
        <taxon>Saccharomycotina</taxon>
        <taxon>Pichiomycetes</taxon>
        <taxon>Pichiales</taxon>
        <taxon>Pichiaceae</taxon>
        <taxon>Ogataea</taxon>
        <taxon>Ogataea/Candida clade</taxon>
    </lineage>
</organism>
<dbReference type="Proteomes" id="UP001165120">
    <property type="component" value="Unassembled WGS sequence"/>
</dbReference>
<dbReference type="AlphaFoldDB" id="A0A9W6T6V9"/>